<dbReference type="EMBL" id="JAOZYB010000004">
    <property type="protein sequence ID" value="MEB3959091.1"/>
    <property type="molecule type" value="Genomic_DNA"/>
</dbReference>
<keyword evidence="6" id="KW-1185">Reference proteome</keyword>
<keyword evidence="2" id="KW-0808">Transferase</keyword>
<proteinExistence type="inferred from homology"/>
<dbReference type="NCBIfam" id="TIGR01426">
    <property type="entry name" value="MGT"/>
    <property type="match status" value="1"/>
</dbReference>
<sequence length="416" mass="45025">MTTKHVAIFVFPGYGHVNPTLEFSRLLTGLGHRVSYVLDERLAAPVRAAGAEVVGYPSRRGRLGAGTVTGEDIGALGLAFLRESVEEILPRTLRAFEEDVPDLILYDLESFFTARTAARNWGRPTAQLFPYVASNEHYSLAQEVFTGAGEHLGQCIALVAEQLAMAGEDPDGVWSFMANFDERNLVLLPRELQPLGETFDERYTFTGHSLPADRPRVGSWSRPAGDGPVALITLGTEVNDRPDFFETCGAAFADGDWHVVAAVGPGNLPAGPVAGHVELHEWLEFSTVLPHVSAVVCHSGMSTILESLSFGRPLVIVTYTPEDRVNSRRVAELGLGVELPGEEVTAERLRAAVESVANDPRIRRRAARMRMDMLAAGGPARAARLIDGWLDEPFPTSGEPMKHTALPAAAQSAGVR</sequence>
<reference evidence="5 6" key="1">
    <citation type="submission" date="2022-10" db="EMBL/GenBank/DDBJ databases">
        <authorList>
            <person name="Xie J."/>
            <person name="Shen N."/>
        </authorList>
    </citation>
    <scope>NUCLEOTIDE SEQUENCE [LARGE SCALE GENOMIC DNA]</scope>
    <source>
        <strain evidence="5 6">DSM 41681</strain>
    </source>
</reference>
<accession>A0ABU6C4G4</accession>
<dbReference type="InterPro" id="IPR006326">
    <property type="entry name" value="UDPGT_MGT-like"/>
</dbReference>
<comment type="caution">
    <text evidence="5">The sequence shown here is derived from an EMBL/GenBank/DDBJ whole genome shotgun (WGS) entry which is preliminary data.</text>
</comment>
<comment type="similarity">
    <text evidence="1">Belongs to the UDP-glycosyltransferase family.</text>
</comment>
<organism evidence="5 6">
    <name type="scientific">Streptomyces kunmingensis</name>
    <dbReference type="NCBI Taxonomy" id="68225"/>
    <lineage>
        <taxon>Bacteria</taxon>
        <taxon>Bacillati</taxon>
        <taxon>Actinomycetota</taxon>
        <taxon>Actinomycetes</taxon>
        <taxon>Kitasatosporales</taxon>
        <taxon>Streptomycetaceae</taxon>
        <taxon>Streptomyces</taxon>
    </lineage>
</organism>
<evidence type="ECO:0000313" key="5">
    <source>
        <dbReference type="EMBL" id="MEB3959091.1"/>
    </source>
</evidence>
<dbReference type="InterPro" id="IPR050426">
    <property type="entry name" value="Glycosyltransferase_28"/>
</dbReference>
<feature type="region of interest" description="Disordered" evidence="3">
    <location>
        <begin position="396"/>
        <end position="416"/>
    </location>
</feature>
<evidence type="ECO:0000259" key="4">
    <source>
        <dbReference type="Pfam" id="PF06722"/>
    </source>
</evidence>
<dbReference type="Gene3D" id="3.40.50.2000">
    <property type="entry name" value="Glycogen Phosphorylase B"/>
    <property type="match status" value="2"/>
</dbReference>
<evidence type="ECO:0000313" key="6">
    <source>
        <dbReference type="Proteomes" id="UP001352223"/>
    </source>
</evidence>
<name>A0ABU6C4G4_9ACTN</name>
<dbReference type="InterPro" id="IPR002213">
    <property type="entry name" value="UDP_glucos_trans"/>
</dbReference>
<dbReference type="PANTHER" id="PTHR48050">
    <property type="entry name" value="STEROL 3-BETA-GLUCOSYLTRANSFERASE"/>
    <property type="match status" value="1"/>
</dbReference>
<dbReference type="Pfam" id="PF06722">
    <property type="entry name" value="EryCIII-like_C"/>
    <property type="match status" value="1"/>
</dbReference>
<protein>
    <submittedName>
        <fullName evidence="5">MGT family glycosyltransferase</fullName>
    </submittedName>
</protein>
<evidence type="ECO:0000256" key="1">
    <source>
        <dbReference type="ARBA" id="ARBA00009995"/>
    </source>
</evidence>
<evidence type="ECO:0000256" key="2">
    <source>
        <dbReference type="ARBA" id="ARBA00022679"/>
    </source>
</evidence>
<dbReference type="Proteomes" id="UP001352223">
    <property type="component" value="Unassembled WGS sequence"/>
</dbReference>
<dbReference type="CDD" id="cd03784">
    <property type="entry name" value="GT1_Gtf-like"/>
    <property type="match status" value="1"/>
</dbReference>
<dbReference type="RefSeq" id="WP_324766078.1">
    <property type="nucleotide sequence ID" value="NZ_BAAATS010000038.1"/>
</dbReference>
<dbReference type="PANTHER" id="PTHR48050:SF13">
    <property type="entry name" value="STEROL 3-BETA-GLUCOSYLTRANSFERASE UGT80A2"/>
    <property type="match status" value="1"/>
</dbReference>
<dbReference type="InterPro" id="IPR010610">
    <property type="entry name" value="EryCIII-like_C"/>
</dbReference>
<feature type="domain" description="Erythromycin biosynthesis protein CIII-like C-terminal" evidence="4">
    <location>
        <begin position="271"/>
        <end position="383"/>
    </location>
</feature>
<dbReference type="SUPFAM" id="SSF53756">
    <property type="entry name" value="UDP-Glycosyltransferase/glycogen phosphorylase"/>
    <property type="match status" value="1"/>
</dbReference>
<gene>
    <name evidence="5" type="ORF">OKJ48_02290</name>
</gene>
<evidence type="ECO:0000256" key="3">
    <source>
        <dbReference type="SAM" id="MobiDB-lite"/>
    </source>
</evidence>